<dbReference type="SUPFAM" id="SSF54529">
    <property type="entry name" value="Mitochondrial glycoprotein MAM33-like"/>
    <property type="match status" value="1"/>
</dbReference>
<dbReference type="Gramene" id="AET3Gv20138600.4">
    <property type="protein sequence ID" value="AET3Gv20138600.4"/>
    <property type="gene ID" value="AET3Gv20138600"/>
</dbReference>
<dbReference type="Proteomes" id="UP000015105">
    <property type="component" value="Chromosome 3D"/>
</dbReference>
<feature type="compositionally biased region" description="Basic residues" evidence="1">
    <location>
        <begin position="31"/>
        <end position="54"/>
    </location>
</feature>
<reference evidence="3" key="1">
    <citation type="journal article" date="2014" name="Science">
        <title>Ancient hybridizations among the ancestral genomes of bread wheat.</title>
        <authorList>
            <consortium name="International Wheat Genome Sequencing Consortium,"/>
            <person name="Marcussen T."/>
            <person name="Sandve S.R."/>
            <person name="Heier L."/>
            <person name="Spannagl M."/>
            <person name="Pfeifer M."/>
            <person name="Jakobsen K.S."/>
            <person name="Wulff B.B."/>
            <person name="Steuernagel B."/>
            <person name="Mayer K.F."/>
            <person name="Olsen O.A."/>
        </authorList>
    </citation>
    <scope>NUCLEOTIDE SEQUENCE [LARGE SCALE GENOMIC DNA]</scope>
    <source>
        <strain evidence="3">cv. AL8/78</strain>
    </source>
</reference>
<reference evidence="2" key="4">
    <citation type="submission" date="2019-03" db="UniProtKB">
        <authorList>
            <consortium name="EnsemblPlants"/>
        </authorList>
    </citation>
    <scope>IDENTIFICATION</scope>
</reference>
<proteinExistence type="predicted"/>
<dbReference type="Gene3D" id="3.10.280.10">
    <property type="entry name" value="Mitochondrial glycoprotein"/>
    <property type="match status" value="1"/>
</dbReference>
<dbReference type="InterPro" id="IPR036561">
    <property type="entry name" value="MAM33_sf"/>
</dbReference>
<name>A0A453DWW9_AEGTS</name>
<sequence>SIPSPSAPASADAASHRHVPLRRGSPGSHGAHLRRPTRLRALPHHHQRRRLSGRRARRAWSNVFDRATLTIGAAEGEIRAAQYFYDLAAPALARASASGASREGINLNVRAATSDLIEGSLSVLRASSMLRGATSSNLREAGSSYLDAAASMLRASETPGDSALCHFRASASAIGAAEAAFRAALVALSDDYPLTNSSGASSGDDSDLIRIINSELESALRSDDHRKVDNILTEFPFEMGDKGSAGLTFTRNFHDEEIEVLVSVPAEYEYNES</sequence>
<dbReference type="AlphaFoldDB" id="A0A453DWW9"/>
<reference evidence="3" key="2">
    <citation type="journal article" date="2017" name="Nat. Plants">
        <title>The Aegilops tauschii genome reveals multiple impacts of transposons.</title>
        <authorList>
            <person name="Zhao G."/>
            <person name="Zou C."/>
            <person name="Li K."/>
            <person name="Wang K."/>
            <person name="Li T."/>
            <person name="Gao L."/>
            <person name="Zhang X."/>
            <person name="Wang H."/>
            <person name="Yang Z."/>
            <person name="Liu X."/>
            <person name="Jiang W."/>
            <person name="Mao L."/>
            <person name="Kong X."/>
            <person name="Jiao Y."/>
            <person name="Jia J."/>
        </authorList>
    </citation>
    <scope>NUCLEOTIDE SEQUENCE [LARGE SCALE GENOMIC DNA]</scope>
    <source>
        <strain evidence="3">cv. AL8/78</strain>
    </source>
</reference>
<evidence type="ECO:0000313" key="2">
    <source>
        <dbReference type="EnsemblPlants" id="AET3Gv20138600.4"/>
    </source>
</evidence>
<accession>A0A453DWW9</accession>
<feature type="region of interest" description="Disordered" evidence="1">
    <location>
        <begin position="1"/>
        <end position="54"/>
    </location>
</feature>
<organism evidence="2 3">
    <name type="scientific">Aegilops tauschii subsp. strangulata</name>
    <name type="common">Goatgrass</name>
    <dbReference type="NCBI Taxonomy" id="200361"/>
    <lineage>
        <taxon>Eukaryota</taxon>
        <taxon>Viridiplantae</taxon>
        <taxon>Streptophyta</taxon>
        <taxon>Embryophyta</taxon>
        <taxon>Tracheophyta</taxon>
        <taxon>Spermatophyta</taxon>
        <taxon>Magnoliopsida</taxon>
        <taxon>Liliopsida</taxon>
        <taxon>Poales</taxon>
        <taxon>Poaceae</taxon>
        <taxon>BOP clade</taxon>
        <taxon>Pooideae</taxon>
        <taxon>Triticodae</taxon>
        <taxon>Triticeae</taxon>
        <taxon>Triticinae</taxon>
        <taxon>Aegilops</taxon>
    </lineage>
</organism>
<reference evidence="2" key="5">
    <citation type="journal article" date="2021" name="G3 (Bethesda)">
        <title>Aegilops tauschii genome assembly Aet v5.0 features greater sequence contiguity and improved annotation.</title>
        <authorList>
            <person name="Wang L."/>
            <person name="Zhu T."/>
            <person name="Rodriguez J.C."/>
            <person name="Deal K.R."/>
            <person name="Dubcovsky J."/>
            <person name="McGuire P.E."/>
            <person name="Lux T."/>
            <person name="Spannagl M."/>
            <person name="Mayer K.F.X."/>
            <person name="Baldrich P."/>
            <person name="Meyers B.C."/>
            <person name="Huo N."/>
            <person name="Gu Y.Q."/>
            <person name="Zhou H."/>
            <person name="Devos K.M."/>
            <person name="Bennetzen J.L."/>
            <person name="Unver T."/>
            <person name="Budak H."/>
            <person name="Gulick P.J."/>
            <person name="Galiba G."/>
            <person name="Kalapos B."/>
            <person name="Nelson D.R."/>
            <person name="Li P."/>
            <person name="You F.M."/>
            <person name="Luo M.C."/>
            <person name="Dvorak J."/>
        </authorList>
    </citation>
    <scope>NUCLEOTIDE SEQUENCE [LARGE SCALE GENOMIC DNA]</scope>
    <source>
        <strain evidence="2">cv. AL8/78</strain>
    </source>
</reference>
<dbReference type="EnsemblPlants" id="AET3Gv20138600.4">
    <property type="protein sequence ID" value="AET3Gv20138600.4"/>
    <property type="gene ID" value="AET3Gv20138600"/>
</dbReference>
<protein>
    <submittedName>
        <fullName evidence="2">Uncharacterized protein</fullName>
    </submittedName>
</protein>
<evidence type="ECO:0000256" key="1">
    <source>
        <dbReference type="SAM" id="MobiDB-lite"/>
    </source>
</evidence>
<feature type="compositionally biased region" description="Low complexity" evidence="1">
    <location>
        <begin position="1"/>
        <end position="13"/>
    </location>
</feature>
<reference evidence="2" key="3">
    <citation type="journal article" date="2017" name="Nature">
        <title>Genome sequence of the progenitor of the wheat D genome Aegilops tauschii.</title>
        <authorList>
            <person name="Luo M.C."/>
            <person name="Gu Y.Q."/>
            <person name="Puiu D."/>
            <person name="Wang H."/>
            <person name="Twardziok S.O."/>
            <person name="Deal K.R."/>
            <person name="Huo N."/>
            <person name="Zhu T."/>
            <person name="Wang L."/>
            <person name="Wang Y."/>
            <person name="McGuire P.E."/>
            <person name="Liu S."/>
            <person name="Long H."/>
            <person name="Ramasamy R.K."/>
            <person name="Rodriguez J.C."/>
            <person name="Van S.L."/>
            <person name="Yuan L."/>
            <person name="Wang Z."/>
            <person name="Xia Z."/>
            <person name="Xiao L."/>
            <person name="Anderson O.D."/>
            <person name="Ouyang S."/>
            <person name="Liang Y."/>
            <person name="Zimin A.V."/>
            <person name="Pertea G."/>
            <person name="Qi P."/>
            <person name="Bennetzen J.L."/>
            <person name="Dai X."/>
            <person name="Dawson M.W."/>
            <person name="Muller H.G."/>
            <person name="Kugler K."/>
            <person name="Rivarola-Duarte L."/>
            <person name="Spannagl M."/>
            <person name="Mayer K.F.X."/>
            <person name="Lu F.H."/>
            <person name="Bevan M.W."/>
            <person name="Leroy P."/>
            <person name="Li P."/>
            <person name="You F.M."/>
            <person name="Sun Q."/>
            <person name="Liu Z."/>
            <person name="Lyons E."/>
            <person name="Wicker T."/>
            <person name="Salzberg S.L."/>
            <person name="Devos K.M."/>
            <person name="Dvorak J."/>
        </authorList>
    </citation>
    <scope>NUCLEOTIDE SEQUENCE [LARGE SCALE GENOMIC DNA]</scope>
    <source>
        <strain evidence="2">cv. AL8/78</strain>
    </source>
</reference>
<evidence type="ECO:0000313" key="3">
    <source>
        <dbReference type="Proteomes" id="UP000015105"/>
    </source>
</evidence>
<keyword evidence="3" id="KW-1185">Reference proteome</keyword>